<reference evidence="1" key="1">
    <citation type="submission" date="2022-12" db="EMBL/GenBank/DDBJ databases">
        <authorList>
            <person name="Wang J."/>
        </authorList>
    </citation>
    <scope>NUCLEOTIDE SEQUENCE</scope>
    <source>
        <strain evidence="1">HY-42-06</strain>
    </source>
</reference>
<dbReference type="EMBL" id="JAPQES010000008">
    <property type="protein sequence ID" value="MCY6372655.1"/>
    <property type="molecule type" value="Genomic_DNA"/>
</dbReference>
<name>A0ABT4CUA3_9CLOT</name>
<protein>
    <submittedName>
        <fullName evidence="1">Uncharacterized protein</fullName>
    </submittedName>
</protein>
<comment type="caution">
    <text evidence="1">The sequence shown here is derived from an EMBL/GenBank/DDBJ whole genome shotgun (WGS) entry which is preliminary data.</text>
</comment>
<dbReference type="RefSeq" id="WP_268051693.1">
    <property type="nucleotide sequence ID" value="NZ_JAPQES010000008.1"/>
</dbReference>
<proteinExistence type="predicted"/>
<organism evidence="1 2">
    <name type="scientific">Clostridium ganghwense</name>
    <dbReference type="NCBI Taxonomy" id="312089"/>
    <lineage>
        <taxon>Bacteria</taxon>
        <taxon>Bacillati</taxon>
        <taxon>Bacillota</taxon>
        <taxon>Clostridia</taxon>
        <taxon>Eubacteriales</taxon>
        <taxon>Clostridiaceae</taxon>
        <taxon>Clostridium</taxon>
    </lineage>
</organism>
<sequence length="58" mass="6895">MKGIVPCNEEEKNIMILALYSYLNYYRNRLNKVDDQLYIETIQNKIKITKNMIKKLGA</sequence>
<accession>A0ABT4CUA3</accession>
<evidence type="ECO:0000313" key="2">
    <source>
        <dbReference type="Proteomes" id="UP001079657"/>
    </source>
</evidence>
<gene>
    <name evidence="1" type="ORF">OXH55_18775</name>
</gene>
<dbReference type="Proteomes" id="UP001079657">
    <property type="component" value="Unassembled WGS sequence"/>
</dbReference>
<evidence type="ECO:0000313" key="1">
    <source>
        <dbReference type="EMBL" id="MCY6372655.1"/>
    </source>
</evidence>
<keyword evidence="2" id="KW-1185">Reference proteome</keyword>